<gene>
    <name evidence="2" type="ORF">ASPCADRAFT_6447</name>
</gene>
<organism evidence="2 3">
    <name type="scientific">Aspergillus carbonarius (strain ITEM 5010)</name>
    <dbReference type="NCBI Taxonomy" id="602072"/>
    <lineage>
        <taxon>Eukaryota</taxon>
        <taxon>Fungi</taxon>
        <taxon>Dikarya</taxon>
        <taxon>Ascomycota</taxon>
        <taxon>Pezizomycotina</taxon>
        <taxon>Eurotiomycetes</taxon>
        <taxon>Eurotiomycetidae</taxon>
        <taxon>Eurotiales</taxon>
        <taxon>Aspergillaceae</taxon>
        <taxon>Aspergillus</taxon>
        <taxon>Aspergillus subgen. Circumdati</taxon>
    </lineage>
</organism>
<evidence type="ECO:0000313" key="2">
    <source>
        <dbReference type="EMBL" id="OOF94770.1"/>
    </source>
</evidence>
<feature type="compositionally biased region" description="Basic and acidic residues" evidence="1">
    <location>
        <begin position="48"/>
        <end position="68"/>
    </location>
</feature>
<reference evidence="3" key="1">
    <citation type="journal article" date="2017" name="Genome Biol.">
        <title>Comparative genomics reveals high biological diversity and specific adaptations in the industrially and medically important fungal genus Aspergillus.</title>
        <authorList>
            <person name="de Vries R.P."/>
            <person name="Riley R."/>
            <person name="Wiebenga A."/>
            <person name="Aguilar-Osorio G."/>
            <person name="Amillis S."/>
            <person name="Uchima C.A."/>
            <person name="Anderluh G."/>
            <person name="Asadollahi M."/>
            <person name="Askin M."/>
            <person name="Barry K."/>
            <person name="Battaglia E."/>
            <person name="Bayram O."/>
            <person name="Benocci T."/>
            <person name="Braus-Stromeyer S.A."/>
            <person name="Caldana C."/>
            <person name="Canovas D."/>
            <person name="Cerqueira G.C."/>
            <person name="Chen F."/>
            <person name="Chen W."/>
            <person name="Choi C."/>
            <person name="Clum A."/>
            <person name="Dos Santos R.A."/>
            <person name="Damasio A.R."/>
            <person name="Diallinas G."/>
            <person name="Emri T."/>
            <person name="Fekete E."/>
            <person name="Flipphi M."/>
            <person name="Freyberg S."/>
            <person name="Gallo A."/>
            <person name="Gournas C."/>
            <person name="Habgood R."/>
            <person name="Hainaut M."/>
            <person name="Harispe M.L."/>
            <person name="Henrissat B."/>
            <person name="Hilden K.S."/>
            <person name="Hope R."/>
            <person name="Hossain A."/>
            <person name="Karabika E."/>
            <person name="Karaffa L."/>
            <person name="Karanyi Z."/>
            <person name="Krasevec N."/>
            <person name="Kuo A."/>
            <person name="Kusch H."/>
            <person name="LaButti K."/>
            <person name="Lagendijk E.L."/>
            <person name="Lapidus A."/>
            <person name="Levasseur A."/>
            <person name="Lindquist E."/>
            <person name="Lipzen A."/>
            <person name="Logrieco A.F."/>
            <person name="MacCabe A."/>
            <person name="Maekelae M.R."/>
            <person name="Malavazi I."/>
            <person name="Melin P."/>
            <person name="Meyer V."/>
            <person name="Mielnichuk N."/>
            <person name="Miskei M."/>
            <person name="Molnar A.P."/>
            <person name="Mule G."/>
            <person name="Ngan C.Y."/>
            <person name="Orejas M."/>
            <person name="Orosz E."/>
            <person name="Ouedraogo J.P."/>
            <person name="Overkamp K.M."/>
            <person name="Park H.-S."/>
            <person name="Perrone G."/>
            <person name="Piumi F."/>
            <person name="Punt P.J."/>
            <person name="Ram A.F."/>
            <person name="Ramon A."/>
            <person name="Rauscher S."/>
            <person name="Record E."/>
            <person name="Riano-Pachon D.M."/>
            <person name="Robert V."/>
            <person name="Roehrig J."/>
            <person name="Ruller R."/>
            <person name="Salamov A."/>
            <person name="Salih N.S."/>
            <person name="Samson R.A."/>
            <person name="Sandor E."/>
            <person name="Sanguinetti M."/>
            <person name="Schuetze T."/>
            <person name="Sepcic K."/>
            <person name="Shelest E."/>
            <person name="Sherlock G."/>
            <person name="Sophianopoulou V."/>
            <person name="Squina F.M."/>
            <person name="Sun H."/>
            <person name="Susca A."/>
            <person name="Todd R.B."/>
            <person name="Tsang A."/>
            <person name="Unkles S.E."/>
            <person name="van de Wiele N."/>
            <person name="van Rossen-Uffink D."/>
            <person name="Oliveira J.V."/>
            <person name="Vesth T.C."/>
            <person name="Visser J."/>
            <person name="Yu J.-H."/>
            <person name="Zhou M."/>
            <person name="Andersen M.R."/>
            <person name="Archer D.B."/>
            <person name="Baker S.E."/>
            <person name="Benoit I."/>
            <person name="Brakhage A.A."/>
            <person name="Braus G.H."/>
            <person name="Fischer R."/>
            <person name="Frisvad J.C."/>
            <person name="Goldman G.H."/>
            <person name="Houbraken J."/>
            <person name="Oakley B."/>
            <person name="Pocsi I."/>
            <person name="Scazzocchio C."/>
            <person name="Seiboth B."/>
            <person name="vanKuyk P.A."/>
            <person name="Wortman J."/>
            <person name="Dyer P.S."/>
            <person name="Grigoriev I.V."/>
        </authorList>
    </citation>
    <scope>NUCLEOTIDE SEQUENCE [LARGE SCALE GENOMIC DNA]</scope>
    <source>
        <strain evidence="3">ITEM 5010</strain>
    </source>
</reference>
<dbReference type="AlphaFoldDB" id="A0A1R3RJW5"/>
<dbReference type="Proteomes" id="UP000188318">
    <property type="component" value="Unassembled WGS sequence"/>
</dbReference>
<protein>
    <submittedName>
        <fullName evidence="2">Uncharacterized protein</fullName>
    </submittedName>
</protein>
<feature type="region of interest" description="Disordered" evidence="1">
    <location>
        <begin position="1"/>
        <end position="70"/>
    </location>
</feature>
<proteinExistence type="predicted"/>
<keyword evidence="3" id="KW-1185">Reference proteome</keyword>
<dbReference type="VEuPathDB" id="FungiDB:ASPCADRAFT_6447"/>
<sequence>MAYKIQHPPVPVAPLAHKRAASPQTPVDNPHPTKKPIWSRKPPKRISKRAEVARPVKQSTREPIREPTEQTLEACVEKLEEHPKAPIETSEWRVRHAHKSKLSPEEYSLRKKIIEEEKNEEEYWAKHPEEVQAKMRETDPDYGVYSPLPYPFDVELIYCDADPEDCEEEDEEEDDE</sequence>
<evidence type="ECO:0000313" key="3">
    <source>
        <dbReference type="Proteomes" id="UP000188318"/>
    </source>
</evidence>
<feature type="compositionally biased region" description="Basic residues" evidence="1">
    <location>
        <begin position="32"/>
        <end position="47"/>
    </location>
</feature>
<dbReference type="EMBL" id="KV907501">
    <property type="protein sequence ID" value="OOF94770.1"/>
    <property type="molecule type" value="Genomic_DNA"/>
</dbReference>
<accession>A0A1R3RJW5</accession>
<evidence type="ECO:0000256" key="1">
    <source>
        <dbReference type="SAM" id="MobiDB-lite"/>
    </source>
</evidence>
<name>A0A1R3RJW5_ASPC5</name>